<dbReference type="SUPFAM" id="SSF48403">
    <property type="entry name" value="Ankyrin repeat"/>
    <property type="match status" value="1"/>
</dbReference>
<feature type="compositionally biased region" description="Basic and acidic residues" evidence="1">
    <location>
        <begin position="214"/>
        <end position="238"/>
    </location>
</feature>
<feature type="compositionally biased region" description="Basic and acidic residues" evidence="1">
    <location>
        <begin position="271"/>
        <end position="283"/>
    </location>
</feature>
<dbReference type="SMART" id="SM00718">
    <property type="entry name" value="DM4_12"/>
    <property type="match status" value="1"/>
</dbReference>
<dbReference type="PANTHER" id="PTHR21398">
    <property type="entry name" value="AGAP007094-PA"/>
    <property type="match status" value="1"/>
</dbReference>
<feature type="compositionally biased region" description="Low complexity" evidence="1">
    <location>
        <begin position="685"/>
        <end position="733"/>
    </location>
</feature>
<dbReference type="Pfam" id="PF07841">
    <property type="entry name" value="DM4_12"/>
    <property type="match status" value="1"/>
</dbReference>
<gene>
    <name evidence="2" type="ORF">TBRA_LOCUS11532</name>
</gene>
<accession>A0A6H5IR57</accession>
<name>A0A6H5IR57_9HYME</name>
<dbReference type="InterPro" id="IPR006631">
    <property type="entry name" value="DM4_12"/>
</dbReference>
<evidence type="ECO:0000256" key="1">
    <source>
        <dbReference type="SAM" id="MobiDB-lite"/>
    </source>
</evidence>
<reference evidence="2 3" key="1">
    <citation type="submission" date="2020-02" db="EMBL/GenBank/DDBJ databases">
        <authorList>
            <person name="Ferguson B K."/>
        </authorList>
    </citation>
    <scope>NUCLEOTIDE SEQUENCE [LARGE SCALE GENOMIC DNA]</scope>
</reference>
<evidence type="ECO:0000313" key="2">
    <source>
        <dbReference type="EMBL" id="CAB0039794.1"/>
    </source>
</evidence>
<keyword evidence="3" id="KW-1185">Reference proteome</keyword>
<feature type="compositionally biased region" description="Basic and acidic residues" evidence="1">
    <location>
        <begin position="387"/>
        <end position="399"/>
    </location>
</feature>
<dbReference type="AlphaFoldDB" id="A0A6H5IR57"/>
<feature type="region of interest" description="Disordered" evidence="1">
    <location>
        <begin position="387"/>
        <end position="406"/>
    </location>
</feature>
<feature type="compositionally biased region" description="Basic residues" evidence="1">
    <location>
        <begin position="172"/>
        <end position="185"/>
    </location>
</feature>
<evidence type="ECO:0000313" key="3">
    <source>
        <dbReference type="Proteomes" id="UP000479190"/>
    </source>
</evidence>
<feature type="region of interest" description="Disordered" evidence="1">
    <location>
        <begin position="667"/>
        <end position="733"/>
    </location>
</feature>
<dbReference type="EMBL" id="CADCXV010000981">
    <property type="protein sequence ID" value="CAB0039794.1"/>
    <property type="molecule type" value="Genomic_DNA"/>
</dbReference>
<dbReference type="InterPro" id="IPR036770">
    <property type="entry name" value="Ankyrin_rpt-contain_sf"/>
</dbReference>
<sequence length="733" mass="80030">MLAPQDEDLDVPNPLRRERAERLMMHSIQTSCLYNILALYSIHYRDEPELDEEDGLPLLRRDTPLHLAARLERPPRTIDLLFWIYSADYVNESGLRHFHVACRYGFGHHVERFLAEGQDPNCLGPGDQSPALRRGPRGDGRAAAGTGRPAQRDQRRWTDAAGAGRGESPSVRRGRAPGARRHRSRGPGLPHRGLLPQRGTVRAGRIPKHVQSAEAHRGRGGDERVRAEPKRRPRDRASLRAQRSAGRVGASRIRTDGADRAGSDTEPAAHASERARHAGRRVETGGGGGMLPELGPGVRRRVRARRVRGLAHYARLRRRGEVAVPALDGGRLPRGLSRAASVADLPRDLQESLERGSVARARSGEAVNQLRSRSRGNNDCIKMRFWSDLRPGHTDGDRGQHHRRLRHEGQLQSALQLHGADQSLRAISKEIDSKIDDVHVSIRPVQDAGGLGARQAGQGLPAALHLRAGGNAPARSPILDPRPARSRTVHLIFGLGTPLQLEREATIVGAFAKFIYNLPIDASNYTRPFSDQQQQQQPKTRSRWALYRALGQLLELRGLPEGRACVLRSICEAAHGPFARTAGGLLQPLLQTLLTPSSTINEPYDVHEDRDYVEAEALGRGQAAAAAAAQEAAVAATATAADARCHALYPRCPVSILDAFTAVVAQKPERRRRRHGPTASDDDLNGNNNNNNNSSSSSNNDSNVDYASSSSSSPPGDTIATDAATTTIPFLEF</sequence>
<proteinExistence type="predicted"/>
<dbReference type="Proteomes" id="UP000479190">
    <property type="component" value="Unassembled WGS sequence"/>
</dbReference>
<organism evidence="2 3">
    <name type="scientific">Trichogramma brassicae</name>
    <dbReference type="NCBI Taxonomy" id="86971"/>
    <lineage>
        <taxon>Eukaryota</taxon>
        <taxon>Metazoa</taxon>
        <taxon>Ecdysozoa</taxon>
        <taxon>Arthropoda</taxon>
        <taxon>Hexapoda</taxon>
        <taxon>Insecta</taxon>
        <taxon>Pterygota</taxon>
        <taxon>Neoptera</taxon>
        <taxon>Endopterygota</taxon>
        <taxon>Hymenoptera</taxon>
        <taxon>Apocrita</taxon>
        <taxon>Proctotrupomorpha</taxon>
        <taxon>Chalcidoidea</taxon>
        <taxon>Trichogrammatidae</taxon>
        <taxon>Trichogramma</taxon>
    </lineage>
</organism>
<protein>
    <recommendedName>
        <fullName evidence="4">ANK_REP_REGION domain-containing protein</fullName>
    </recommendedName>
</protein>
<feature type="region of interest" description="Disordered" evidence="1">
    <location>
        <begin position="121"/>
        <end position="296"/>
    </location>
</feature>
<evidence type="ECO:0008006" key="4">
    <source>
        <dbReference type="Google" id="ProtNLM"/>
    </source>
</evidence>
<feature type="compositionally biased region" description="Basic and acidic residues" evidence="1">
    <location>
        <begin position="253"/>
        <end position="263"/>
    </location>
</feature>
<dbReference type="OrthoDB" id="8186940at2759"/>
<dbReference type="PANTHER" id="PTHR21398:SF21">
    <property type="entry name" value="AGAP004005-PA"/>
    <property type="match status" value="1"/>
</dbReference>